<accession>A0ABN8PT59</accession>
<evidence type="ECO:0000313" key="4">
    <source>
        <dbReference type="Proteomes" id="UP001159405"/>
    </source>
</evidence>
<evidence type="ECO:0000259" key="2">
    <source>
        <dbReference type="Pfam" id="PF08241"/>
    </source>
</evidence>
<comment type="caution">
    <text evidence="3">The sequence shown here is derived from an EMBL/GenBank/DDBJ whole genome shotgun (WGS) entry which is preliminary data.</text>
</comment>
<sequence length="290" mass="32366">MRAPLRSHSALHIKMLSEYLSAFLSIVFSIPSLVIIFLVIVIRIAVSTAWYKKFFAKMESKSVQLMKGIMAPLKQKIFVELGQHLKEVEGDVLEIGIGAGENFDLYPEATSLIAVDSNPHVEELLMENLKKAGERVHLKKFMLASAEDMSCSLGKPGVEDNSVAAVVCTMVLCSLTDEQTMKTLAEVKRVLMPGGRFFFLEHVAGKPWTLRYFTQHLLTRLLIFPTFLNGCRCNKETLTRIREAGFKTVQAEKQWVKGSSEAFLGSWDTVLLARSLLALINPVIAGFAEK</sequence>
<feature type="domain" description="Methyltransferase type 11" evidence="2">
    <location>
        <begin position="93"/>
        <end position="199"/>
    </location>
</feature>
<dbReference type="Pfam" id="PF08241">
    <property type="entry name" value="Methyltransf_11"/>
    <property type="match status" value="1"/>
</dbReference>
<feature type="transmembrane region" description="Helical" evidence="1">
    <location>
        <begin position="20"/>
        <end position="51"/>
    </location>
</feature>
<gene>
    <name evidence="3" type="ORF">PLOB_00046882</name>
</gene>
<dbReference type="PANTHER" id="PTHR45036:SF1">
    <property type="entry name" value="METHYLTRANSFERASE LIKE 7A"/>
    <property type="match status" value="1"/>
</dbReference>
<name>A0ABN8PT59_9CNID</name>
<dbReference type="InterPro" id="IPR013216">
    <property type="entry name" value="Methyltransf_11"/>
</dbReference>
<dbReference type="PANTHER" id="PTHR45036">
    <property type="entry name" value="METHYLTRANSFERASE LIKE 7B"/>
    <property type="match status" value="1"/>
</dbReference>
<dbReference type="Proteomes" id="UP001159405">
    <property type="component" value="Unassembled WGS sequence"/>
</dbReference>
<proteinExistence type="predicted"/>
<dbReference type="CDD" id="cd02440">
    <property type="entry name" value="AdoMet_MTases"/>
    <property type="match status" value="1"/>
</dbReference>
<keyword evidence="1" id="KW-0472">Membrane</keyword>
<keyword evidence="1" id="KW-1133">Transmembrane helix</keyword>
<organism evidence="3 4">
    <name type="scientific">Porites lobata</name>
    <dbReference type="NCBI Taxonomy" id="104759"/>
    <lineage>
        <taxon>Eukaryota</taxon>
        <taxon>Metazoa</taxon>
        <taxon>Cnidaria</taxon>
        <taxon>Anthozoa</taxon>
        <taxon>Hexacorallia</taxon>
        <taxon>Scleractinia</taxon>
        <taxon>Fungiina</taxon>
        <taxon>Poritidae</taxon>
        <taxon>Porites</taxon>
    </lineage>
</organism>
<dbReference type="Gene3D" id="3.40.50.150">
    <property type="entry name" value="Vaccinia Virus protein VP39"/>
    <property type="match status" value="1"/>
</dbReference>
<protein>
    <recommendedName>
        <fullName evidence="2">Methyltransferase type 11 domain-containing protein</fullName>
    </recommendedName>
</protein>
<keyword evidence="4" id="KW-1185">Reference proteome</keyword>
<evidence type="ECO:0000256" key="1">
    <source>
        <dbReference type="SAM" id="Phobius"/>
    </source>
</evidence>
<reference evidence="3 4" key="1">
    <citation type="submission" date="2022-05" db="EMBL/GenBank/DDBJ databases">
        <authorList>
            <consortium name="Genoscope - CEA"/>
            <person name="William W."/>
        </authorList>
    </citation>
    <scope>NUCLEOTIDE SEQUENCE [LARGE SCALE GENOMIC DNA]</scope>
</reference>
<keyword evidence="1" id="KW-0812">Transmembrane</keyword>
<dbReference type="InterPro" id="IPR052356">
    <property type="entry name" value="Thiol_S-MT"/>
</dbReference>
<dbReference type="EMBL" id="CALNXK010000085">
    <property type="protein sequence ID" value="CAH3148928.1"/>
    <property type="molecule type" value="Genomic_DNA"/>
</dbReference>
<evidence type="ECO:0000313" key="3">
    <source>
        <dbReference type="EMBL" id="CAH3148928.1"/>
    </source>
</evidence>
<dbReference type="InterPro" id="IPR029063">
    <property type="entry name" value="SAM-dependent_MTases_sf"/>
</dbReference>
<dbReference type="SUPFAM" id="SSF53335">
    <property type="entry name" value="S-adenosyl-L-methionine-dependent methyltransferases"/>
    <property type="match status" value="1"/>
</dbReference>